<dbReference type="Gene3D" id="1.10.287.1040">
    <property type="entry name" value="Exonuclease VII, small subunit"/>
    <property type="match status" value="1"/>
</dbReference>
<dbReference type="GO" id="GO:0008855">
    <property type="term" value="F:exodeoxyribonuclease VII activity"/>
    <property type="evidence" value="ECO:0007669"/>
    <property type="project" value="UniProtKB-UniRule"/>
</dbReference>
<evidence type="ECO:0000256" key="6">
    <source>
        <dbReference type="HAMAP-Rule" id="MF_00337"/>
    </source>
</evidence>
<dbReference type="PANTHER" id="PTHR34137">
    <property type="entry name" value="EXODEOXYRIBONUCLEASE 7 SMALL SUBUNIT"/>
    <property type="match status" value="1"/>
</dbReference>
<dbReference type="AlphaFoldDB" id="A0A2L0UEE6"/>
<evidence type="ECO:0000256" key="1">
    <source>
        <dbReference type="ARBA" id="ARBA00009998"/>
    </source>
</evidence>
<dbReference type="GO" id="GO:0009318">
    <property type="term" value="C:exodeoxyribonuclease VII complex"/>
    <property type="evidence" value="ECO:0007669"/>
    <property type="project" value="UniProtKB-UniRule"/>
</dbReference>
<protein>
    <recommendedName>
        <fullName evidence="6">Exodeoxyribonuclease 7 small subunit</fullName>
        <ecNumber evidence="6">3.1.11.6</ecNumber>
    </recommendedName>
    <alternativeName>
        <fullName evidence="6">Exodeoxyribonuclease VII small subunit</fullName>
        <shortName evidence="6">Exonuclease VII small subunit</shortName>
    </alternativeName>
</protein>
<keyword evidence="4 6" id="KW-0378">Hydrolase</keyword>
<dbReference type="EMBL" id="CP024915">
    <property type="protein sequence ID" value="AUZ87630.1"/>
    <property type="molecule type" value="Genomic_DNA"/>
</dbReference>
<comment type="similarity">
    <text evidence="1 6">Belongs to the XseB family.</text>
</comment>
<dbReference type="SUPFAM" id="SSF116842">
    <property type="entry name" value="XseB-like"/>
    <property type="match status" value="1"/>
</dbReference>
<evidence type="ECO:0000256" key="3">
    <source>
        <dbReference type="ARBA" id="ARBA00022722"/>
    </source>
</evidence>
<dbReference type="GO" id="GO:0005829">
    <property type="term" value="C:cytosol"/>
    <property type="evidence" value="ECO:0007669"/>
    <property type="project" value="TreeGrafter"/>
</dbReference>
<keyword evidence="3 6" id="KW-0540">Nuclease</keyword>
<name>A0A2L0UEE6_9MICC</name>
<evidence type="ECO:0000313" key="7">
    <source>
        <dbReference type="EMBL" id="AUZ87630.1"/>
    </source>
</evidence>
<sequence length="78" mass="8527">MTENIPPEQRQSDVGSLSYEQAREELVAVVSRLEAGGVSLEESLALWERGEALADRCEAWLEGAKVRLAAARDKAEGQ</sequence>
<comment type="function">
    <text evidence="6">Bidirectionally degrades single-stranded DNA into large acid-insoluble oligonucleotides, which are then degraded further into small acid-soluble oligonucleotides.</text>
</comment>
<dbReference type="Proteomes" id="UP000239187">
    <property type="component" value="Chromosome"/>
</dbReference>
<comment type="subunit">
    <text evidence="6">Heterooligomer composed of large and small subunits.</text>
</comment>
<accession>A0A2L0UEE6</accession>
<evidence type="ECO:0000256" key="2">
    <source>
        <dbReference type="ARBA" id="ARBA00022490"/>
    </source>
</evidence>
<comment type="subcellular location">
    <subcellularLocation>
        <location evidence="6">Cytoplasm</location>
    </subcellularLocation>
</comment>
<gene>
    <name evidence="6" type="primary">xseB</name>
    <name evidence="7" type="ORF">CVO76_08290</name>
</gene>
<evidence type="ECO:0000256" key="5">
    <source>
        <dbReference type="ARBA" id="ARBA00022839"/>
    </source>
</evidence>
<dbReference type="InterPro" id="IPR003761">
    <property type="entry name" value="Exonuc_VII_S"/>
</dbReference>
<proteinExistence type="inferred from homology"/>
<dbReference type="RefSeq" id="WP_208741631.1">
    <property type="nucleotide sequence ID" value="NZ_CP024915.1"/>
</dbReference>
<keyword evidence="5 6" id="KW-0269">Exonuclease</keyword>
<dbReference type="PANTHER" id="PTHR34137:SF1">
    <property type="entry name" value="EXODEOXYRIBONUCLEASE 7 SMALL SUBUNIT"/>
    <property type="match status" value="1"/>
</dbReference>
<dbReference type="NCBIfam" id="TIGR01280">
    <property type="entry name" value="xseB"/>
    <property type="match status" value="1"/>
</dbReference>
<dbReference type="NCBIfam" id="NF002139">
    <property type="entry name" value="PRK00977.1-3"/>
    <property type="match status" value="1"/>
</dbReference>
<comment type="catalytic activity">
    <reaction evidence="6">
        <text>Exonucleolytic cleavage in either 5'- to 3'- or 3'- to 5'-direction to yield nucleoside 5'-phosphates.</text>
        <dbReference type="EC" id="3.1.11.6"/>
    </reaction>
</comment>
<reference evidence="7 8" key="1">
    <citation type="submission" date="2017-11" db="EMBL/GenBank/DDBJ databases">
        <title>Draft genome of Arthrobacter agilis strain UMCV2, a plant growth-promoting rhizobacterium and biocontrol capacity of phytopathogenic fungi.</title>
        <authorList>
            <person name="Martinez-Camara R."/>
            <person name="Santoyo G."/>
            <person name="Moreno-Hagelsieb G."/>
            <person name="Valencia-Cantero E."/>
        </authorList>
    </citation>
    <scope>NUCLEOTIDE SEQUENCE [LARGE SCALE GENOMIC DNA]</scope>
    <source>
        <strain evidence="7 8">UMCV2</strain>
    </source>
</reference>
<organism evidence="7 8">
    <name type="scientific">Arthrobacter agilis</name>
    <dbReference type="NCBI Taxonomy" id="37921"/>
    <lineage>
        <taxon>Bacteria</taxon>
        <taxon>Bacillati</taxon>
        <taxon>Actinomycetota</taxon>
        <taxon>Actinomycetes</taxon>
        <taxon>Micrococcales</taxon>
        <taxon>Micrococcaceae</taxon>
        <taxon>Arthrobacter</taxon>
    </lineage>
</organism>
<keyword evidence="2 6" id="KW-0963">Cytoplasm</keyword>
<evidence type="ECO:0000256" key="4">
    <source>
        <dbReference type="ARBA" id="ARBA00022801"/>
    </source>
</evidence>
<dbReference type="HAMAP" id="MF_00337">
    <property type="entry name" value="Exonuc_7_S"/>
    <property type="match status" value="1"/>
</dbReference>
<dbReference type="InterPro" id="IPR037004">
    <property type="entry name" value="Exonuc_VII_ssu_sf"/>
</dbReference>
<evidence type="ECO:0000313" key="8">
    <source>
        <dbReference type="Proteomes" id="UP000239187"/>
    </source>
</evidence>
<dbReference type="Pfam" id="PF02609">
    <property type="entry name" value="Exonuc_VII_S"/>
    <property type="match status" value="1"/>
</dbReference>
<dbReference type="EC" id="3.1.11.6" evidence="6"/>
<dbReference type="GO" id="GO:0006308">
    <property type="term" value="P:DNA catabolic process"/>
    <property type="evidence" value="ECO:0007669"/>
    <property type="project" value="UniProtKB-UniRule"/>
</dbReference>